<protein>
    <submittedName>
        <fullName evidence="4">Histone deacetylase</fullName>
    </submittedName>
</protein>
<keyword evidence="2" id="KW-0378">Hydrolase</keyword>
<dbReference type="GO" id="GO:0016787">
    <property type="term" value="F:hydrolase activity"/>
    <property type="evidence" value="ECO:0007669"/>
    <property type="project" value="UniProtKB-KW"/>
</dbReference>
<evidence type="ECO:0000256" key="1">
    <source>
        <dbReference type="ARBA" id="ARBA00005947"/>
    </source>
</evidence>
<dbReference type="EMBL" id="JACYTR010000006">
    <property type="protein sequence ID" value="MBD8524973.1"/>
    <property type="molecule type" value="Genomic_DNA"/>
</dbReference>
<dbReference type="PANTHER" id="PTHR10625">
    <property type="entry name" value="HISTONE DEACETYLASE HDAC1-RELATED"/>
    <property type="match status" value="1"/>
</dbReference>
<dbReference type="Gene3D" id="3.40.800.20">
    <property type="entry name" value="Histone deacetylase domain"/>
    <property type="match status" value="1"/>
</dbReference>
<dbReference type="Proteomes" id="UP000613768">
    <property type="component" value="Unassembled WGS sequence"/>
</dbReference>
<proteinExistence type="inferred from homology"/>
<dbReference type="InterPro" id="IPR000286">
    <property type="entry name" value="HDACs"/>
</dbReference>
<dbReference type="InterPro" id="IPR023801">
    <property type="entry name" value="His_deacetylse_dom"/>
</dbReference>
<sequence length="307" mass="32719">MRAFYCHHFELPLPEGHRFPMAKYGRLFARVQEARQRLGVELCEPSPISREDLQRVHCPDYVGRVFDGRLSEAEQRRIGFPWSPAMVERSRRSVGGTVEALCAALSDGIAVNLAGGTHHAGFARGAGFCVFNDAVVALRAAQHRGLLQRALIVDLDVHQGDGSAALCAADPTIYTLSIHGQRNYPAVKPASDLDIGLPDGTSDAAYLDCLARALPVAIEAARPDAVVYLAGADPFVGDKLGFLALSKAGLAERDRQVIGQAGSRGLPLAICMAGGYAEQVDDIVDIHFATVQAAARAAADSPARLLA</sequence>
<gene>
    <name evidence="4" type="ORF">IFO71_04385</name>
</gene>
<dbReference type="Pfam" id="PF00850">
    <property type="entry name" value="Hist_deacetyl"/>
    <property type="match status" value="1"/>
</dbReference>
<dbReference type="CDD" id="cd09993">
    <property type="entry name" value="HDAC_classIV"/>
    <property type="match status" value="1"/>
</dbReference>
<dbReference type="AlphaFoldDB" id="A0AAW3ZFP4"/>
<dbReference type="GO" id="GO:0004407">
    <property type="term" value="F:histone deacetylase activity"/>
    <property type="evidence" value="ECO:0007669"/>
    <property type="project" value="InterPro"/>
</dbReference>
<dbReference type="GO" id="GO:0040029">
    <property type="term" value="P:epigenetic regulation of gene expression"/>
    <property type="evidence" value="ECO:0007669"/>
    <property type="project" value="TreeGrafter"/>
</dbReference>
<accession>A0AAW3ZFP4</accession>
<comment type="similarity">
    <text evidence="1">Belongs to the histone deacetylase family.</text>
</comment>
<dbReference type="SUPFAM" id="SSF52768">
    <property type="entry name" value="Arginase/deacetylase"/>
    <property type="match status" value="1"/>
</dbReference>
<dbReference type="PRINTS" id="PR01270">
    <property type="entry name" value="HDASUPER"/>
</dbReference>
<evidence type="ECO:0000259" key="3">
    <source>
        <dbReference type="Pfam" id="PF00850"/>
    </source>
</evidence>
<dbReference type="PANTHER" id="PTHR10625:SF19">
    <property type="entry name" value="HISTONE DEACETYLASE 12"/>
    <property type="match status" value="1"/>
</dbReference>
<comment type="caution">
    <text evidence="4">The sequence shown here is derived from an EMBL/GenBank/DDBJ whole genome shotgun (WGS) entry which is preliminary data.</text>
</comment>
<feature type="domain" description="Histone deacetylase" evidence="3">
    <location>
        <begin position="17"/>
        <end position="284"/>
    </location>
</feature>
<evidence type="ECO:0000256" key="2">
    <source>
        <dbReference type="ARBA" id="ARBA00022801"/>
    </source>
</evidence>
<dbReference type="InterPro" id="IPR023696">
    <property type="entry name" value="Ureohydrolase_dom_sf"/>
</dbReference>
<keyword evidence="5" id="KW-1185">Reference proteome</keyword>
<evidence type="ECO:0000313" key="5">
    <source>
        <dbReference type="Proteomes" id="UP000613768"/>
    </source>
</evidence>
<dbReference type="InterPro" id="IPR044150">
    <property type="entry name" value="HDAC_classIV"/>
</dbReference>
<organism evidence="4 5">
    <name type="scientific">Pseudomarimonas arenosa</name>
    <dbReference type="NCBI Taxonomy" id="2774145"/>
    <lineage>
        <taxon>Bacteria</taxon>
        <taxon>Pseudomonadati</taxon>
        <taxon>Pseudomonadota</taxon>
        <taxon>Gammaproteobacteria</taxon>
        <taxon>Lysobacterales</taxon>
        <taxon>Lysobacteraceae</taxon>
        <taxon>Pseudomarimonas</taxon>
    </lineage>
</organism>
<dbReference type="RefSeq" id="WP_192028325.1">
    <property type="nucleotide sequence ID" value="NZ_JACYTR010000006.1"/>
</dbReference>
<name>A0AAW3ZFP4_9GAMM</name>
<evidence type="ECO:0000313" key="4">
    <source>
        <dbReference type="EMBL" id="MBD8524973.1"/>
    </source>
</evidence>
<dbReference type="InterPro" id="IPR037138">
    <property type="entry name" value="His_deacetylse_dom_sf"/>
</dbReference>
<reference evidence="4 5" key="1">
    <citation type="submission" date="2020-09" db="EMBL/GenBank/DDBJ databases">
        <title>Pseudoxanthomonas sp. CAU 1598 isolated from sand of Yaerae Beach.</title>
        <authorList>
            <person name="Kim W."/>
        </authorList>
    </citation>
    <scope>NUCLEOTIDE SEQUENCE [LARGE SCALE GENOMIC DNA]</scope>
    <source>
        <strain evidence="4 5">CAU 1598</strain>
    </source>
</reference>